<comment type="function">
    <text evidence="4">Probable serine protease inhibitor.</text>
</comment>
<evidence type="ECO:0000256" key="1">
    <source>
        <dbReference type="ARBA" id="ARBA00009500"/>
    </source>
</evidence>
<reference evidence="8" key="1">
    <citation type="submission" date="2020-07" db="EMBL/GenBank/DDBJ databases">
        <title>Genome sequence and genetic diversity analysis of an under-domesticated orphan crop, white fonio (Digitaria exilis).</title>
        <authorList>
            <person name="Bennetzen J.L."/>
            <person name="Chen S."/>
            <person name="Ma X."/>
            <person name="Wang X."/>
            <person name="Yssel A.E.J."/>
            <person name="Chaluvadi S.R."/>
            <person name="Johnson M."/>
            <person name="Gangashetty P."/>
            <person name="Hamidou F."/>
            <person name="Sanogo M.D."/>
            <person name="Zwaenepoel A."/>
            <person name="Wallace J."/>
            <person name="Van De Peer Y."/>
            <person name="Van Deynze A."/>
        </authorList>
    </citation>
    <scope>NUCLEOTIDE SEQUENCE</scope>
    <source>
        <tissue evidence="8">Leaves</tissue>
    </source>
</reference>
<dbReference type="EMBL" id="JACEFO010001186">
    <property type="protein sequence ID" value="KAF8746758.1"/>
    <property type="molecule type" value="Genomic_DNA"/>
</dbReference>
<evidence type="ECO:0000256" key="6">
    <source>
        <dbReference type="SAM" id="MobiDB-lite"/>
    </source>
</evidence>
<dbReference type="SUPFAM" id="SSF56574">
    <property type="entry name" value="Serpins"/>
    <property type="match status" value="2"/>
</dbReference>
<evidence type="ECO:0000256" key="3">
    <source>
        <dbReference type="ARBA" id="ARBA00022900"/>
    </source>
</evidence>
<feature type="region of interest" description="Disordered" evidence="6">
    <location>
        <begin position="613"/>
        <end position="643"/>
    </location>
</feature>
<dbReference type="Gene3D" id="3.30.497.10">
    <property type="entry name" value="Antithrombin, subunit I, domain 2"/>
    <property type="match status" value="2"/>
</dbReference>
<dbReference type="SMART" id="SM00093">
    <property type="entry name" value="SERPIN"/>
    <property type="match status" value="1"/>
</dbReference>
<dbReference type="Pfam" id="PF00079">
    <property type="entry name" value="Serpin"/>
    <property type="match status" value="2"/>
</dbReference>
<organism evidence="8 9">
    <name type="scientific">Digitaria exilis</name>
    <dbReference type="NCBI Taxonomy" id="1010633"/>
    <lineage>
        <taxon>Eukaryota</taxon>
        <taxon>Viridiplantae</taxon>
        <taxon>Streptophyta</taxon>
        <taxon>Embryophyta</taxon>
        <taxon>Tracheophyta</taxon>
        <taxon>Spermatophyta</taxon>
        <taxon>Magnoliopsida</taxon>
        <taxon>Liliopsida</taxon>
        <taxon>Poales</taxon>
        <taxon>Poaceae</taxon>
        <taxon>PACMAD clade</taxon>
        <taxon>Panicoideae</taxon>
        <taxon>Panicodae</taxon>
        <taxon>Paniceae</taxon>
        <taxon>Anthephorinae</taxon>
        <taxon>Digitaria</taxon>
    </lineage>
</organism>
<dbReference type="InterPro" id="IPR042185">
    <property type="entry name" value="Serpin_sf_2"/>
</dbReference>
<evidence type="ECO:0000256" key="5">
    <source>
        <dbReference type="RuleBase" id="RU000411"/>
    </source>
</evidence>
<name>A0A835KNX5_9POAL</name>
<keyword evidence="3" id="KW-0722">Serine protease inhibitor</keyword>
<sequence length="643" mass="70053">MAVGQIPRHVAPRYSMCILLPDEHDGLQSLQDKVASNPGFLMVMDHMPYGQHRVGEFRVPKFKLSFATSATNALQDLGVQAVFSAGAELPGMLEDDGSQEPLFLGDVFHKAVIEVNEEGTEAAAVTASVGFRGCRPLPPPAHFVADHPYDNAACIRDTATTPLCFSRVTPTPLDCTRSSLTPRGTNATIAADDPAHMDSSLRMFLRFAMETAAAAARKHASSAGLRALSSRLLTELSSAAKNRAPGCVKRKNLVFSPLSIYAALSLVAAGAKGRTLAELLRGLGATSRDRLVKKVRRVVEGAVPDGAQQQQPGKPGSIPRVGFASGIWHDSTRALKPAFRDVAATYCRAAARGVDFLGKPEEARKKMNRWVAKETNRLIKSIVPKGSINHNTRLAVTSALYFKGKWATPFHRFSTLTRKFRRLDGTAFIGVHDGFKVLRMRYTASSQAATTRYSMVVLLPDADDGLWSLEDRVASNPGFLQEHLPFMVPRFKVSFTSCGMREALQSIGIETMFSPRRAELPDILDEEDAGGEPLFVGDVLHKAVMEVNEQGTEAAAATAILLMGSCGDPPDRQRRGVGFVADHPFAFFLVEEVSVKLDQRLLKIVRPYAHSKAISRDATPRDPRERSAPTRCCNQEEAGRPKP</sequence>
<accession>A0A835KNX5</accession>
<evidence type="ECO:0000313" key="8">
    <source>
        <dbReference type="EMBL" id="KAF8746758.1"/>
    </source>
</evidence>
<feature type="domain" description="Serpin" evidence="7">
    <location>
        <begin position="230"/>
        <end position="607"/>
    </location>
</feature>
<protein>
    <recommendedName>
        <fullName evidence="7">Serpin domain-containing protein</fullName>
    </recommendedName>
</protein>
<dbReference type="InterPro" id="IPR042178">
    <property type="entry name" value="Serpin_sf_1"/>
</dbReference>
<keyword evidence="9" id="KW-1185">Reference proteome</keyword>
<dbReference type="InterPro" id="IPR000215">
    <property type="entry name" value="Serpin_fam"/>
</dbReference>
<proteinExistence type="inferred from homology"/>
<feature type="compositionally biased region" description="Basic and acidic residues" evidence="6">
    <location>
        <begin position="614"/>
        <end position="628"/>
    </location>
</feature>
<comment type="caution">
    <text evidence="8">The sequence shown here is derived from an EMBL/GenBank/DDBJ whole genome shotgun (WGS) entry which is preliminary data.</text>
</comment>
<keyword evidence="2" id="KW-0646">Protease inhibitor</keyword>
<evidence type="ECO:0000256" key="2">
    <source>
        <dbReference type="ARBA" id="ARBA00022690"/>
    </source>
</evidence>
<dbReference type="InterPro" id="IPR036186">
    <property type="entry name" value="Serpin_sf"/>
</dbReference>
<dbReference type="OrthoDB" id="682313at2759"/>
<dbReference type="GO" id="GO:0004867">
    <property type="term" value="F:serine-type endopeptidase inhibitor activity"/>
    <property type="evidence" value="ECO:0007669"/>
    <property type="project" value="UniProtKB-KW"/>
</dbReference>
<dbReference type="Gene3D" id="2.30.39.10">
    <property type="entry name" value="Alpha-1-antitrypsin, domain 1"/>
    <property type="match status" value="2"/>
</dbReference>
<evidence type="ECO:0000259" key="7">
    <source>
        <dbReference type="SMART" id="SM00093"/>
    </source>
</evidence>
<dbReference type="PANTHER" id="PTHR11461:SF209">
    <property type="entry name" value="SERPIN-Z8-RELATED"/>
    <property type="match status" value="1"/>
</dbReference>
<dbReference type="AlphaFoldDB" id="A0A835KNX5"/>
<comment type="similarity">
    <text evidence="1 5">Belongs to the serpin family.</text>
</comment>
<evidence type="ECO:0000256" key="4">
    <source>
        <dbReference type="ARBA" id="ARBA00049586"/>
    </source>
</evidence>
<dbReference type="GO" id="GO:0005615">
    <property type="term" value="C:extracellular space"/>
    <property type="evidence" value="ECO:0007669"/>
    <property type="project" value="InterPro"/>
</dbReference>
<dbReference type="Proteomes" id="UP000636709">
    <property type="component" value="Unassembled WGS sequence"/>
</dbReference>
<gene>
    <name evidence="8" type="ORF">HU200_013337</name>
</gene>
<evidence type="ECO:0000313" key="9">
    <source>
        <dbReference type="Proteomes" id="UP000636709"/>
    </source>
</evidence>
<dbReference type="PANTHER" id="PTHR11461">
    <property type="entry name" value="SERINE PROTEASE INHIBITOR, SERPIN"/>
    <property type="match status" value="1"/>
</dbReference>
<dbReference type="InterPro" id="IPR023796">
    <property type="entry name" value="Serpin_dom"/>
</dbReference>